<dbReference type="NCBIfam" id="TIGR02258">
    <property type="entry name" value="2_5_ligase"/>
    <property type="match status" value="1"/>
</dbReference>
<dbReference type="InterPro" id="IPR004175">
    <property type="entry name" value="RNA_CPDase"/>
</dbReference>
<dbReference type="GO" id="GO:0016874">
    <property type="term" value="F:ligase activity"/>
    <property type="evidence" value="ECO:0007669"/>
    <property type="project" value="UniProtKB-KW"/>
</dbReference>
<evidence type="ECO:0000313" key="3">
    <source>
        <dbReference type="EMBL" id="ATG72664.1"/>
    </source>
</evidence>
<dbReference type="AlphaFoldDB" id="A0A291HKL9"/>
<accession>A0A291HKL9</accession>
<keyword evidence="4" id="KW-1185">Reference proteome</keyword>
<protein>
    <recommendedName>
        <fullName evidence="2">RNA 2',3'-cyclic phosphodiesterase</fullName>
        <shortName evidence="2">RNA 2',3'-CPDase</shortName>
        <ecNumber evidence="2">3.1.4.58</ecNumber>
    </recommendedName>
</protein>
<sequence length="172" mass="19488">MKEPDNRLFLAFPADELAPALGRLQDWLALPGRRIPSHQFHLTLRFLGQTEMSRQGALERWLGRRTLPAFTLRLNRLGCFPRAGVVWTGPSRVPGALAQLAEEVGLYCASLKLGPPHRAFRPHVTLFRHCAACPLPETEPLVYRPRSLGLYRSVQTEQGPHYEPLHSWPLRA</sequence>
<dbReference type="PANTHER" id="PTHR35561:SF1">
    <property type="entry name" value="RNA 2',3'-CYCLIC PHOSPHODIESTERASE"/>
    <property type="match status" value="1"/>
</dbReference>
<gene>
    <name evidence="3" type="ORF">AN401_01400</name>
</gene>
<dbReference type="PANTHER" id="PTHR35561">
    <property type="entry name" value="RNA 2',3'-CYCLIC PHOSPHODIESTERASE"/>
    <property type="match status" value="1"/>
</dbReference>
<keyword evidence="3" id="KW-0436">Ligase</keyword>
<name>A0A291HKL9_9GAMM</name>
<dbReference type="EC" id="3.1.4.58" evidence="2"/>
<reference evidence="4" key="1">
    <citation type="submission" date="2015-09" db="EMBL/GenBank/DDBJ databases">
        <authorList>
            <person name="Shao Z."/>
            <person name="Wang L."/>
        </authorList>
    </citation>
    <scope>NUCLEOTIDE SEQUENCE [LARGE SCALE GENOMIC DNA]</scope>
    <source>
        <strain evidence="4">F13-1</strain>
    </source>
</reference>
<dbReference type="RefSeq" id="WP_096778349.1">
    <property type="nucleotide sequence ID" value="NZ_CP012621.1"/>
</dbReference>
<feature type="active site" description="Proton donor" evidence="2">
    <location>
        <position position="41"/>
    </location>
</feature>
<comment type="similarity">
    <text evidence="2">Belongs to the 2H phosphoesterase superfamily. ThpR family.</text>
</comment>
<feature type="active site" description="Proton acceptor" evidence="2">
    <location>
        <position position="123"/>
    </location>
</feature>
<evidence type="ECO:0000256" key="1">
    <source>
        <dbReference type="ARBA" id="ARBA00022801"/>
    </source>
</evidence>
<organism evidence="3 4">
    <name type="scientific">Zobellella denitrificans</name>
    <dbReference type="NCBI Taxonomy" id="347534"/>
    <lineage>
        <taxon>Bacteria</taxon>
        <taxon>Pseudomonadati</taxon>
        <taxon>Pseudomonadota</taxon>
        <taxon>Gammaproteobacteria</taxon>
        <taxon>Aeromonadales</taxon>
        <taxon>Aeromonadaceae</taxon>
        <taxon>Zobellella</taxon>
    </lineage>
</organism>
<dbReference type="Pfam" id="PF13563">
    <property type="entry name" value="2_5_RNA_ligase2"/>
    <property type="match status" value="1"/>
</dbReference>
<comment type="function">
    <text evidence="2">Hydrolyzes RNA 2',3'-cyclic phosphodiester to an RNA 2'-phosphomonoester.</text>
</comment>
<dbReference type="Gene3D" id="3.90.1140.10">
    <property type="entry name" value="Cyclic phosphodiesterase"/>
    <property type="match status" value="1"/>
</dbReference>
<keyword evidence="1 2" id="KW-0378">Hydrolase</keyword>
<dbReference type="GO" id="GO:0008664">
    <property type="term" value="F:RNA 2',3'-cyclic 3'-phosphodiesterase activity"/>
    <property type="evidence" value="ECO:0007669"/>
    <property type="project" value="UniProtKB-EC"/>
</dbReference>
<dbReference type="SUPFAM" id="SSF55144">
    <property type="entry name" value="LigT-like"/>
    <property type="match status" value="1"/>
</dbReference>
<evidence type="ECO:0000313" key="4">
    <source>
        <dbReference type="Proteomes" id="UP000217763"/>
    </source>
</evidence>
<dbReference type="EMBL" id="CP012621">
    <property type="protein sequence ID" value="ATG72664.1"/>
    <property type="molecule type" value="Genomic_DNA"/>
</dbReference>
<comment type="catalytic activity">
    <reaction evidence="2">
        <text>a 3'-end 2',3'-cyclophospho-ribonucleotide-RNA + H2O = a 3'-end 2'-phospho-ribonucleotide-RNA + H(+)</text>
        <dbReference type="Rhea" id="RHEA:11828"/>
        <dbReference type="Rhea" id="RHEA-COMP:10464"/>
        <dbReference type="Rhea" id="RHEA-COMP:17353"/>
        <dbReference type="ChEBI" id="CHEBI:15377"/>
        <dbReference type="ChEBI" id="CHEBI:15378"/>
        <dbReference type="ChEBI" id="CHEBI:83064"/>
        <dbReference type="ChEBI" id="CHEBI:173113"/>
        <dbReference type="EC" id="3.1.4.58"/>
    </reaction>
</comment>
<feature type="short sequence motif" description="HXTX 1" evidence="2">
    <location>
        <begin position="41"/>
        <end position="44"/>
    </location>
</feature>
<dbReference type="Proteomes" id="UP000217763">
    <property type="component" value="Chromosome"/>
</dbReference>
<dbReference type="InterPro" id="IPR009097">
    <property type="entry name" value="Cyclic_Pdiesterase"/>
</dbReference>
<dbReference type="KEGG" id="zdf:AN401_01400"/>
<proteinExistence type="inferred from homology"/>
<dbReference type="HAMAP" id="MF_01940">
    <property type="entry name" value="RNA_CPDase"/>
    <property type="match status" value="1"/>
</dbReference>
<evidence type="ECO:0000256" key="2">
    <source>
        <dbReference type="HAMAP-Rule" id="MF_01940"/>
    </source>
</evidence>
<feature type="short sequence motif" description="HXTX 2" evidence="2">
    <location>
        <begin position="123"/>
        <end position="126"/>
    </location>
</feature>
<dbReference type="GO" id="GO:0004113">
    <property type="term" value="F:2',3'-cyclic-nucleotide 3'-phosphodiesterase activity"/>
    <property type="evidence" value="ECO:0007669"/>
    <property type="project" value="InterPro"/>
</dbReference>